<evidence type="ECO:0000259" key="5">
    <source>
        <dbReference type="PROSITE" id="PS51898"/>
    </source>
</evidence>
<dbReference type="Proteomes" id="UP001500325">
    <property type="component" value="Unassembled WGS sequence"/>
</dbReference>
<comment type="caution">
    <text evidence="7">The sequence shown here is derived from an EMBL/GenBank/DDBJ whole genome shotgun (WGS) entry which is preliminary data.</text>
</comment>
<dbReference type="InterPro" id="IPR010998">
    <property type="entry name" value="Integrase_recombinase_N"/>
</dbReference>
<keyword evidence="3" id="KW-0233">DNA recombination</keyword>
<name>A0ABP8XR94_9PSEU</name>
<dbReference type="Gene3D" id="1.10.443.10">
    <property type="entry name" value="Intergrase catalytic core"/>
    <property type="match status" value="1"/>
</dbReference>
<evidence type="ECO:0000313" key="8">
    <source>
        <dbReference type="Proteomes" id="UP001500325"/>
    </source>
</evidence>
<dbReference type="SUPFAM" id="SSF47823">
    <property type="entry name" value="lambda integrase-like, N-terminal domain"/>
    <property type="match status" value="1"/>
</dbReference>
<sequence length="376" mass="40334">MRDHLSAALVSTGHDWAEGTVTTSDYNSCEAAGERTALGFPTGAPASGRLELAGEIPLTEEEAGYAAASRAANTLRDYRSDWTDFSTWCAAHELAPLPADPAALTGYLTELAARGHKVGTLSRRLSAIRFAHQLANHPDPGAGARVGAVWEGIRRTHGAPPEQAAPLMPPELFDVVAACPETRRWKTRAPEPDLAGLRDRALLLVGFFAALRRSELAALTIDQLTEHDHGSHRGLVLGIPRSKTNQTDAQRELVVLPRAHRPDRCPVTALQAWLDAAGISEGPVLRKVTKANRPTGRPLHPESVNKLLNAIARAGLGGGPWSAHSLRAGFVTYAHLRGASDRAIAHQTRHRSLASVGAYVRIHQAWENNAATLLGL</sequence>
<protein>
    <submittedName>
        <fullName evidence="7">Site-specific integrase</fullName>
    </submittedName>
</protein>
<evidence type="ECO:0000313" key="7">
    <source>
        <dbReference type="EMBL" id="GAA4713459.1"/>
    </source>
</evidence>
<dbReference type="PANTHER" id="PTHR34605:SF3">
    <property type="entry name" value="P CELL-TYPE AGGLUTINATION PROTEIN MAP4-LIKE-RELATED"/>
    <property type="match status" value="1"/>
</dbReference>
<dbReference type="InterPro" id="IPR044068">
    <property type="entry name" value="CB"/>
</dbReference>
<dbReference type="InterPro" id="IPR011010">
    <property type="entry name" value="DNA_brk_join_enz"/>
</dbReference>
<reference evidence="8" key="1">
    <citation type="journal article" date="2019" name="Int. J. Syst. Evol. Microbiol.">
        <title>The Global Catalogue of Microorganisms (GCM) 10K type strain sequencing project: providing services to taxonomists for standard genome sequencing and annotation.</title>
        <authorList>
            <consortium name="The Broad Institute Genomics Platform"/>
            <consortium name="The Broad Institute Genome Sequencing Center for Infectious Disease"/>
            <person name="Wu L."/>
            <person name="Ma J."/>
        </authorList>
    </citation>
    <scope>NUCLEOTIDE SEQUENCE [LARGE SCALE GENOMIC DNA]</scope>
    <source>
        <strain evidence="8">JCM 18055</strain>
    </source>
</reference>
<dbReference type="PROSITE" id="PS51898">
    <property type="entry name" value="TYR_RECOMBINASE"/>
    <property type="match status" value="1"/>
</dbReference>
<dbReference type="InterPro" id="IPR004107">
    <property type="entry name" value="Integrase_SAM-like_N"/>
</dbReference>
<gene>
    <name evidence="7" type="ORF">GCM10023215_65530</name>
</gene>
<dbReference type="PROSITE" id="PS51900">
    <property type="entry name" value="CB"/>
    <property type="match status" value="1"/>
</dbReference>
<dbReference type="RefSeq" id="WP_345384702.1">
    <property type="nucleotide sequence ID" value="NZ_BAABIC010000038.1"/>
</dbReference>
<dbReference type="Gene3D" id="1.10.150.130">
    <property type="match status" value="1"/>
</dbReference>
<evidence type="ECO:0000256" key="1">
    <source>
        <dbReference type="ARBA" id="ARBA00022908"/>
    </source>
</evidence>
<keyword evidence="1" id="KW-0229">DNA integration</keyword>
<dbReference type="InterPro" id="IPR002104">
    <property type="entry name" value="Integrase_catalytic"/>
</dbReference>
<feature type="domain" description="Core-binding (CB)" evidence="6">
    <location>
        <begin position="56"/>
        <end position="136"/>
    </location>
</feature>
<dbReference type="PANTHER" id="PTHR34605">
    <property type="entry name" value="PHAGE_INTEGRASE DOMAIN-CONTAINING PROTEIN"/>
    <property type="match status" value="1"/>
</dbReference>
<keyword evidence="8" id="KW-1185">Reference proteome</keyword>
<dbReference type="EMBL" id="BAABIC010000038">
    <property type="protein sequence ID" value="GAA4713459.1"/>
    <property type="molecule type" value="Genomic_DNA"/>
</dbReference>
<keyword evidence="2 4" id="KW-0238">DNA-binding</keyword>
<dbReference type="InterPro" id="IPR052925">
    <property type="entry name" value="Phage_Integrase-like_Recomb"/>
</dbReference>
<dbReference type="Pfam" id="PF00589">
    <property type="entry name" value="Phage_integrase"/>
    <property type="match status" value="1"/>
</dbReference>
<organism evidence="7 8">
    <name type="scientific">Pseudonocardia yuanmonensis</name>
    <dbReference type="NCBI Taxonomy" id="1095914"/>
    <lineage>
        <taxon>Bacteria</taxon>
        <taxon>Bacillati</taxon>
        <taxon>Actinomycetota</taxon>
        <taxon>Actinomycetes</taxon>
        <taxon>Pseudonocardiales</taxon>
        <taxon>Pseudonocardiaceae</taxon>
        <taxon>Pseudonocardia</taxon>
    </lineage>
</organism>
<dbReference type="SUPFAM" id="SSF56349">
    <property type="entry name" value="DNA breaking-rejoining enzymes"/>
    <property type="match status" value="1"/>
</dbReference>
<dbReference type="InterPro" id="IPR013762">
    <property type="entry name" value="Integrase-like_cat_sf"/>
</dbReference>
<accession>A0ABP8XR94</accession>
<evidence type="ECO:0000256" key="4">
    <source>
        <dbReference type="PROSITE-ProRule" id="PRU01248"/>
    </source>
</evidence>
<evidence type="ECO:0000256" key="2">
    <source>
        <dbReference type="ARBA" id="ARBA00023125"/>
    </source>
</evidence>
<proteinExistence type="predicted"/>
<feature type="domain" description="Tyr recombinase" evidence="5">
    <location>
        <begin position="171"/>
        <end position="374"/>
    </location>
</feature>
<dbReference type="CDD" id="cd00799">
    <property type="entry name" value="INT_Cre_C"/>
    <property type="match status" value="1"/>
</dbReference>
<dbReference type="Pfam" id="PF02899">
    <property type="entry name" value="Phage_int_SAM_1"/>
    <property type="match status" value="1"/>
</dbReference>
<evidence type="ECO:0000256" key="3">
    <source>
        <dbReference type="ARBA" id="ARBA00023172"/>
    </source>
</evidence>
<evidence type="ECO:0000259" key="6">
    <source>
        <dbReference type="PROSITE" id="PS51900"/>
    </source>
</evidence>